<proteinExistence type="predicted"/>
<protein>
    <submittedName>
        <fullName evidence="2">17498_t:CDS:1</fullName>
    </submittedName>
</protein>
<sequence length="72" mass="8690">YSSTNTLLKENHKEYITDLVYQNRLMKRTRKTKPIKIGPNEERPRNILERQMNKDLTKLSQTSELRNRDNKT</sequence>
<gene>
    <name evidence="2" type="ORF">GMARGA_LOCUS34226</name>
</gene>
<name>A0ABN7WRL9_GIGMA</name>
<evidence type="ECO:0000313" key="3">
    <source>
        <dbReference type="Proteomes" id="UP000789901"/>
    </source>
</evidence>
<dbReference type="Proteomes" id="UP000789901">
    <property type="component" value="Unassembled WGS sequence"/>
</dbReference>
<accession>A0ABN7WRL9</accession>
<dbReference type="EMBL" id="CAJVQB010059352">
    <property type="protein sequence ID" value="CAG8838946.1"/>
    <property type="molecule type" value="Genomic_DNA"/>
</dbReference>
<organism evidence="2 3">
    <name type="scientific">Gigaspora margarita</name>
    <dbReference type="NCBI Taxonomy" id="4874"/>
    <lineage>
        <taxon>Eukaryota</taxon>
        <taxon>Fungi</taxon>
        <taxon>Fungi incertae sedis</taxon>
        <taxon>Mucoromycota</taxon>
        <taxon>Glomeromycotina</taxon>
        <taxon>Glomeromycetes</taxon>
        <taxon>Diversisporales</taxon>
        <taxon>Gigasporaceae</taxon>
        <taxon>Gigaspora</taxon>
    </lineage>
</organism>
<evidence type="ECO:0000313" key="2">
    <source>
        <dbReference type="EMBL" id="CAG8838946.1"/>
    </source>
</evidence>
<keyword evidence="3" id="KW-1185">Reference proteome</keyword>
<feature type="compositionally biased region" description="Basic and acidic residues" evidence="1">
    <location>
        <begin position="39"/>
        <end position="57"/>
    </location>
</feature>
<evidence type="ECO:0000256" key="1">
    <source>
        <dbReference type="SAM" id="MobiDB-lite"/>
    </source>
</evidence>
<reference evidence="2 3" key="1">
    <citation type="submission" date="2021-06" db="EMBL/GenBank/DDBJ databases">
        <authorList>
            <person name="Kallberg Y."/>
            <person name="Tangrot J."/>
            <person name="Rosling A."/>
        </authorList>
    </citation>
    <scope>NUCLEOTIDE SEQUENCE [LARGE SCALE GENOMIC DNA]</scope>
    <source>
        <strain evidence="2 3">120-4 pot B 10/14</strain>
    </source>
</reference>
<comment type="caution">
    <text evidence="2">The sequence shown here is derived from an EMBL/GenBank/DDBJ whole genome shotgun (WGS) entry which is preliminary data.</text>
</comment>
<feature type="non-terminal residue" evidence="2">
    <location>
        <position position="1"/>
    </location>
</feature>
<feature type="region of interest" description="Disordered" evidence="1">
    <location>
        <begin position="30"/>
        <end position="72"/>
    </location>
</feature>